<gene>
    <name evidence="2" type="ORF">GNZ21_01550</name>
</gene>
<feature type="compositionally biased region" description="Low complexity" evidence="1">
    <location>
        <begin position="1"/>
        <end position="14"/>
    </location>
</feature>
<feature type="region of interest" description="Disordered" evidence="1">
    <location>
        <begin position="1"/>
        <end position="22"/>
    </location>
</feature>
<dbReference type="AlphaFoldDB" id="A0A7K1UF34"/>
<dbReference type="Proteomes" id="UP000460157">
    <property type="component" value="Unassembled WGS sequence"/>
</dbReference>
<protein>
    <submittedName>
        <fullName evidence="2">Uncharacterized protein</fullName>
    </submittedName>
</protein>
<organism evidence="2 3">
    <name type="scientific">Nesterenkonia alkaliphila</name>
    <dbReference type="NCBI Taxonomy" id="1463631"/>
    <lineage>
        <taxon>Bacteria</taxon>
        <taxon>Bacillati</taxon>
        <taxon>Actinomycetota</taxon>
        <taxon>Actinomycetes</taxon>
        <taxon>Micrococcales</taxon>
        <taxon>Micrococcaceae</taxon>
        <taxon>Nesterenkonia</taxon>
    </lineage>
</organism>
<keyword evidence="3" id="KW-1185">Reference proteome</keyword>
<feature type="compositionally biased region" description="Basic and acidic residues" evidence="1">
    <location>
        <begin position="43"/>
        <end position="52"/>
    </location>
</feature>
<dbReference type="OrthoDB" id="5196901at2"/>
<proteinExistence type="predicted"/>
<name>A0A7K1UF34_9MICC</name>
<reference evidence="2 3" key="1">
    <citation type="submission" date="2019-12" db="EMBL/GenBank/DDBJ databases">
        <title>Nesterenkonia muleiensis sp. nov., a novel actinobacterium isolated from sap of Populus euphratica.</title>
        <authorList>
            <person name="Wang R."/>
        </authorList>
    </citation>
    <scope>NUCLEOTIDE SEQUENCE [LARGE SCALE GENOMIC DNA]</scope>
    <source>
        <strain evidence="2 3">F10</strain>
    </source>
</reference>
<feature type="region of interest" description="Disordered" evidence="1">
    <location>
        <begin position="43"/>
        <end position="78"/>
    </location>
</feature>
<sequence>MPARRQSASSSGRRLYAEPALRPTPDMERLMDLVLHLAETEHRNACRARPETATEAPSTPVENDTAEGLAGGAEPKEH</sequence>
<dbReference type="EMBL" id="WRPM01000011">
    <property type="protein sequence ID" value="MVT25059.1"/>
    <property type="molecule type" value="Genomic_DNA"/>
</dbReference>
<evidence type="ECO:0000256" key="1">
    <source>
        <dbReference type="SAM" id="MobiDB-lite"/>
    </source>
</evidence>
<comment type="caution">
    <text evidence="2">The sequence shown here is derived from an EMBL/GenBank/DDBJ whole genome shotgun (WGS) entry which is preliminary data.</text>
</comment>
<dbReference type="RefSeq" id="WP_157320742.1">
    <property type="nucleotide sequence ID" value="NZ_BMFX01000005.1"/>
</dbReference>
<accession>A0A7K1UF34</accession>
<evidence type="ECO:0000313" key="3">
    <source>
        <dbReference type="Proteomes" id="UP000460157"/>
    </source>
</evidence>
<evidence type="ECO:0000313" key="2">
    <source>
        <dbReference type="EMBL" id="MVT25059.1"/>
    </source>
</evidence>